<evidence type="ECO:0000313" key="1">
    <source>
        <dbReference type="EMBL" id="QUC68114.1"/>
    </source>
</evidence>
<gene>
    <name evidence="1" type="primary">rsfS</name>
    <name evidence="1" type="ORF">JYE49_05325</name>
</gene>
<dbReference type="EMBL" id="CP068393">
    <property type="protein sequence ID" value="QUC68114.1"/>
    <property type="molecule type" value="Genomic_DNA"/>
</dbReference>
<organism evidence="1 2">
    <name type="scientific">Aristaeella hokkaidonensis</name>
    <dbReference type="NCBI Taxonomy" id="3046382"/>
    <lineage>
        <taxon>Bacteria</taxon>
        <taxon>Bacillati</taxon>
        <taxon>Bacillota</taxon>
        <taxon>Clostridia</taxon>
        <taxon>Eubacteriales</taxon>
        <taxon>Aristaeellaceae</taxon>
        <taxon>Aristaeella</taxon>
    </lineage>
</organism>
<proteinExistence type="predicted"/>
<keyword evidence="2" id="KW-1185">Reference proteome</keyword>
<sequence length="121" mass="13808">MQDQETVLRIARLLYDRKSQDIVALNVSRLTVLCDHMVIASGRTASQVSALADSVDELMAKEGIDLRRSEGRRDGRWIILDYGHIIVHLFHRDDRAFYGLDRLWNDGTNALALPFDQTLPD</sequence>
<dbReference type="Proteomes" id="UP000682782">
    <property type="component" value="Chromosome"/>
</dbReference>
<protein>
    <submittedName>
        <fullName evidence="1">Ribosome silencing factor</fullName>
    </submittedName>
</protein>
<accession>A0AC61N2U4</accession>
<name>A0AC61N2U4_9FIRM</name>
<reference evidence="1" key="1">
    <citation type="submission" date="2021-01" db="EMBL/GenBank/DDBJ databases">
        <title>Complete genome sequence of Clostridiales bacterium R-7.</title>
        <authorList>
            <person name="Mahoney-Kurpe S.C."/>
            <person name="Palevich N."/>
            <person name="Koike S."/>
            <person name="Moon C.D."/>
            <person name="Attwood G.T."/>
        </authorList>
    </citation>
    <scope>NUCLEOTIDE SEQUENCE</scope>
    <source>
        <strain evidence="1">R-7</strain>
    </source>
</reference>
<evidence type="ECO:0000313" key="2">
    <source>
        <dbReference type="Proteomes" id="UP000682782"/>
    </source>
</evidence>